<organism evidence="1 2">
    <name type="scientific">Sinorhizobium sojae CCBAU 05684</name>
    <dbReference type="NCBI Taxonomy" id="716928"/>
    <lineage>
        <taxon>Bacteria</taxon>
        <taxon>Pseudomonadati</taxon>
        <taxon>Pseudomonadota</taxon>
        <taxon>Alphaproteobacteria</taxon>
        <taxon>Hyphomicrobiales</taxon>
        <taxon>Rhizobiaceae</taxon>
        <taxon>Sinorhizobium/Ensifer group</taxon>
        <taxon>Sinorhizobium</taxon>
    </lineage>
</organism>
<accession>A0A249PC24</accession>
<proteinExistence type="predicted"/>
<evidence type="ECO:0000313" key="1">
    <source>
        <dbReference type="EMBL" id="ASY63315.1"/>
    </source>
</evidence>
<dbReference type="AlphaFoldDB" id="A0A249PC24"/>
<keyword evidence="2" id="KW-1185">Reference proteome</keyword>
<evidence type="ECO:0000313" key="2">
    <source>
        <dbReference type="Proteomes" id="UP000217211"/>
    </source>
</evidence>
<protein>
    <submittedName>
        <fullName evidence="1">Uncharacterized protein</fullName>
    </submittedName>
</protein>
<gene>
    <name evidence="1" type="ORF">SJ05684_c18730</name>
</gene>
<reference evidence="1 2" key="1">
    <citation type="submission" date="2017-08" db="EMBL/GenBank/DDBJ databases">
        <title>Multipartite genome sequences of Sinorhizobium species nodulating soybeans.</title>
        <authorList>
            <person name="Tian C.F."/>
        </authorList>
    </citation>
    <scope>NUCLEOTIDE SEQUENCE [LARGE SCALE GENOMIC DNA]</scope>
    <source>
        <strain evidence="1 2">CCBAU 05684</strain>
    </source>
</reference>
<dbReference type="EMBL" id="CP023067">
    <property type="protein sequence ID" value="ASY63315.1"/>
    <property type="molecule type" value="Genomic_DNA"/>
</dbReference>
<sequence length="125" mass="13940">MELELEELFDDEFELELLEEFELEFDELFDEEFDDELELELLEELELEFDELLPATMNSLSVRLVCVGGTDGFSTSGNVRGCSLASAVKPANAPRPAMSAVLSFQCFVMPFTPLEMRTGSSGPAE</sequence>
<dbReference type="KEGG" id="esj:SJ05684_c18730"/>
<dbReference type="Proteomes" id="UP000217211">
    <property type="component" value="Chromosome"/>
</dbReference>
<name>A0A249PC24_9HYPH</name>